<dbReference type="PANTHER" id="PTHR45911:SF4">
    <property type="entry name" value="MULTIPLE C2 AND TRANSMEMBRANE DOMAIN-CONTAINING PROTEIN"/>
    <property type="match status" value="1"/>
</dbReference>
<dbReference type="RefSeq" id="XP_003889379.1">
    <property type="nucleotide sequence ID" value="XM_003889330.1"/>
</dbReference>
<sequence>MSSGSAAPNPQRSKTVRLTVVAADGLSKRDVFRLPDPFAVIMVDGDHTKTTTAIKRTLNPYWNESFDMLAIRNTKKQRNPIPIVI</sequence>
<evidence type="ECO:0000313" key="5">
    <source>
        <dbReference type="Proteomes" id="UP000008783"/>
    </source>
</evidence>
<protein>
    <submittedName>
        <fullName evidence="4">E3 ubiquitin-protein ligase NEDD4</fullName>
    </submittedName>
</protein>
<dbReference type="STRING" id="418459.H6QSZ4"/>
<dbReference type="EMBL" id="DS178302">
    <property type="protein sequence ID" value="EHS63948.1"/>
    <property type="molecule type" value="Genomic_DNA"/>
</dbReference>
<dbReference type="SUPFAM" id="SSF49562">
    <property type="entry name" value="C2 domain (Calcium/lipid-binding domain, CaLB)"/>
    <property type="match status" value="1"/>
</dbReference>
<dbReference type="InParanoid" id="H6QSZ4"/>
<evidence type="ECO:0000256" key="2">
    <source>
        <dbReference type="ARBA" id="ARBA00022837"/>
    </source>
</evidence>
<organism evidence="4 5">
    <name type="scientific">Puccinia graminis f. sp. tritici (strain CRL 75-36-700-3 / race SCCL)</name>
    <name type="common">Black stem rust fungus</name>
    <dbReference type="NCBI Taxonomy" id="418459"/>
    <lineage>
        <taxon>Eukaryota</taxon>
        <taxon>Fungi</taxon>
        <taxon>Dikarya</taxon>
        <taxon>Basidiomycota</taxon>
        <taxon>Pucciniomycotina</taxon>
        <taxon>Pucciniomycetes</taxon>
        <taxon>Pucciniales</taxon>
        <taxon>Pucciniaceae</taxon>
        <taxon>Puccinia</taxon>
    </lineage>
</organism>
<dbReference type="HOGENOM" id="CLU_2513748_0_0_1"/>
<dbReference type="InterPro" id="IPR035892">
    <property type="entry name" value="C2_domain_sf"/>
</dbReference>
<keyword evidence="1" id="KW-0479">Metal-binding</keyword>
<dbReference type="AlphaFoldDB" id="H6QSZ4"/>
<dbReference type="Gene3D" id="2.60.40.150">
    <property type="entry name" value="C2 domain"/>
    <property type="match status" value="1"/>
</dbReference>
<dbReference type="VEuPathDB" id="FungiDB:PGTG_21964"/>
<accession>H6QSZ4</accession>
<reference evidence="5" key="1">
    <citation type="journal article" date="2011" name="Proc. Natl. Acad. Sci. U.S.A.">
        <title>Obligate biotrophy features unraveled by the genomic analysis of rust fungi.</title>
        <authorList>
            <person name="Duplessis S."/>
            <person name="Cuomo C.A."/>
            <person name="Lin Y.-C."/>
            <person name="Aerts A."/>
            <person name="Tisserant E."/>
            <person name="Veneault-Fourrey C."/>
            <person name="Joly D.L."/>
            <person name="Hacquard S."/>
            <person name="Amselem J."/>
            <person name="Cantarel B.L."/>
            <person name="Chiu R."/>
            <person name="Coutinho P.M."/>
            <person name="Feau N."/>
            <person name="Field M."/>
            <person name="Frey P."/>
            <person name="Gelhaye E."/>
            <person name="Goldberg J."/>
            <person name="Grabherr M.G."/>
            <person name="Kodira C.D."/>
            <person name="Kohler A."/>
            <person name="Kuees U."/>
            <person name="Lindquist E.A."/>
            <person name="Lucas S.M."/>
            <person name="Mago R."/>
            <person name="Mauceli E."/>
            <person name="Morin E."/>
            <person name="Murat C."/>
            <person name="Pangilinan J.L."/>
            <person name="Park R."/>
            <person name="Pearson M."/>
            <person name="Quesneville H."/>
            <person name="Rouhier N."/>
            <person name="Sakthikumar S."/>
            <person name="Salamov A.A."/>
            <person name="Schmutz J."/>
            <person name="Selles B."/>
            <person name="Shapiro H."/>
            <person name="Tanguay P."/>
            <person name="Tuskan G.A."/>
            <person name="Henrissat B."/>
            <person name="Van de Peer Y."/>
            <person name="Rouze P."/>
            <person name="Ellis J.G."/>
            <person name="Dodds P.N."/>
            <person name="Schein J.E."/>
            <person name="Zhong S."/>
            <person name="Hamelin R.C."/>
            <person name="Grigoriev I.V."/>
            <person name="Szabo L.J."/>
            <person name="Martin F."/>
        </authorList>
    </citation>
    <scope>NUCLEOTIDE SEQUENCE [LARGE SCALE GENOMIC DNA]</scope>
    <source>
        <strain evidence="5">CRL 75-36-700-3 / race SCCL</strain>
    </source>
</reference>
<dbReference type="GeneID" id="13540730"/>
<keyword evidence="2" id="KW-0106">Calcium</keyword>
<evidence type="ECO:0000259" key="3">
    <source>
        <dbReference type="PROSITE" id="PS50004"/>
    </source>
</evidence>
<feature type="domain" description="C2" evidence="3">
    <location>
        <begin position="1"/>
        <end position="85"/>
    </location>
</feature>
<dbReference type="OrthoDB" id="8068875at2759"/>
<keyword evidence="5" id="KW-1185">Reference proteome</keyword>
<evidence type="ECO:0000256" key="1">
    <source>
        <dbReference type="ARBA" id="ARBA00022723"/>
    </source>
</evidence>
<dbReference type="Pfam" id="PF00168">
    <property type="entry name" value="C2"/>
    <property type="match status" value="1"/>
</dbReference>
<evidence type="ECO:0000313" key="4">
    <source>
        <dbReference type="EMBL" id="EHS63948.1"/>
    </source>
</evidence>
<proteinExistence type="predicted"/>
<gene>
    <name evidence="4" type="ORF">PGTG_21964</name>
</gene>
<dbReference type="KEGG" id="pgr:PGTG_21964"/>
<dbReference type="Proteomes" id="UP000008783">
    <property type="component" value="Unassembled WGS sequence"/>
</dbReference>
<dbReference type="PROSITE" id="PS50004">
    <property type="entry name" value="C2"/>
    <property type="match status" value="1"/>
</dbReference>
<dbReference type="GO" id="GO:0046872">
    <property type="term" value="F:metal ion binding"/>
    <property type="evidence" value="ECO:0007669"/>
    <property type="project" value="UniProtKB-KW"/>
</dbReference>
<name>H6QSZ4_PUCGT</name>
<dbReference type="InterPro" id="IPR000008">
    <property type="entry name" value="C2_dom"/>
</dbReference>
<dbReference type="PANTHER" id="PTHR45911">
    <property type="entry name" value="C2 DOMAIN-CONTAINING PROTEIN"/>
    <property type="match status" value="1"/>
</dbReference>